<dbReference type="AlphaFoldDB" id="A0A6L5YAC1"/>
<evidence type="ECO:0000313" key="4">
    <source>
        <dbReference type="Proteomes" id="UP000473699"/>
    </source>
</evidence>
<dbReference type="GO" id="GO:0000270">
    <property type="term" value="P:peptidoglycan metabolic process"/>
    <property type="evidence" value="ECO:0007669"/>
    <property type="project" value="TreeGrafter"/>
</dbReference>
<keyword evidence="4" id="KW-1185">Reference proteome</keyword>
<evidence type="ECO:0000256" key="1">
    <source>
        <dbReference type="SAM" id="Phobius"/>
    </source>
</evidence>
<evidence type="ECO:0000313" key="3">
    <source>
        <dbReference type="EMBL" id="MST54482.1"/>
    </source>
</evidence>
<feature type="domain" description="DUF218" evidence="2">
    <location>
        <begin position="85"/>
        <end position="244"/>
    </location>
</feature>
<comment type="caution">
    <text evidence="3">The sequence shown here is derived from an EMBL/GenBank/DDBJ whole genome shotgun (WGS) entry which is preliminary data.</text>
</comment>
<name>A0A6L5YAC1_9BACT</name>
<reference evidence="3 4" key="1">
    <citation type="submission" date="2019-08" db="EMBL/GenBank/DDBJ databases">
        <title>In-depth cultivation of the pig gut microbiome towards novel bacterial diversity and tailored functional studies.</title>
        <authorList>
            <person name="Wylensek D."/>
            <person name="Hitch T.C.A."/>
            <person name="Clavel T."/>
        </authorList>
    </citation>
    <scope>NUCLEOTIDE SEQUENCE [LARGE SCALE GENOMIC DNA]</scope>
    <source>
        <strain evidence="3 4">SM-530-WT-4B</strain>
    </source>
</reference>
<evidence type="ECO:0000259" key="2">
    <source>
        <dbReference type="Pfam" id="PF02698"/>
    </source>
</evidence>
<dbReference type="InterPro" id="IPR014729">
    <property type="entry name" value="Rossmann-like_a/b/a_fold"/>
</dbReference>
<keyword evidence="1" id="KW-0472">Membrane</keyword>
<dbReference type="EMBL" id="VUNH01000001">
    <property type="protein sequence ID" value="MST54482.1"/>
    <property type="molecule type" value="Genomic_DNA"/>
</dbReference>
<organism evidence="3 4">
    <name type="scientific">Pyramidobacter porci</name>
    <dbReference type="NCBI Taxonomy" id="2605789"/>
    <lineage>
        <taxon>Bacteria</taxon>
        <taxon>Thermotogati</taxon>
        <taxon>Synergistota</taxon>
        <taxon>Synergistia</taxon>
        <taxon>Synergistales</taxon>
        <taxon>Dethiosulfovibrionaceae</taxon>
        <taxon>Pyramidobacter</taxon>
    </lineage>
</organism>
<dbReference type="GO" id="GO:0043164">
    <property type="term" value="P:Gram-negative-bacterium-type cell wall biogenesis"/>
    <property type="evidence" value="ECO:0007669"/>
    <property type="project" value="TreeGrafter"/>
</dbReference>
<dbReference type="CDD" id="cd06259">
    <property type="entry name" value="YdcF-like"/>
    <property type="match status" value="1"/>
</dbReference>
<protein>
    <submittedName>
        <fullName evidence="3">YdcF family protein</fullName>
    </submittedName>
</protein>
<feature type="transmembrane region" description="Helical" evidence="1">
    <location>
        <begin position="6"/>
        <end position="32"/>
    </location>
</feature>
<keyword evidence="1" id="KW-0812">Transmembrane</keyword>
<dbReference type="GO" id="GO:0005886">
    <property type="term" value="C:plasma membrane"/>
    <property type="evidence" value="ECO:0007669"/>
    <property type="project" value="TreeGrafter"/>
</dbReference>
<dbReference type="InterPro" id="IPR003848">
    <property type="entry name" value="DUF218"/>
</dbReference>
<feature type="transmembrane region" description="Helical" evidence="1">
    <location>
        <begin position="44"/>
        <end position="65"/>
    </location>
</feature>
<accession>A0A6L5YAC1</accession>
<dbReference type="PANTHER" id="PTHR30336:SF4">
    <property type="entry name" value="ENVELOPE BIOGENESIS FACTOR ELYC"/>
    <property type="match status" value="1"/>
</dbReference>
<sequence length="259" mass="29324">MSQWSFFQSTLIIALLSPLGLFLAASFFLLLVPAGEERKRRRTLLSVLTLLFAFSCTDFCGKRMLAFLESLTPEAEEGRGGRSAVVLVLGGGAVAEGRTYQPSVSSQRRLRAAREILSRCGDGKLLLSGIESPLMARWLRGSPPREKTLLETRSLNTEGNLRESAVFLRRLYPDERSRPQVFLVTDRFHMARALRWAKKFMPDFEVVPSPAPSLVRHVPWHPANFVPTCRGLELTSMAWRETLALLRDWLRSRHEAQDQ</sequence>
<gene>
    <name evidence="3" type="ORF">FYJ74_00210</name>
</gene>
<dbReference type="RefSeq" id="WP_154527625.1">
    <property type="nucleotide sequence ID" value="NZ_VUNH01000001.1"/>
</dbReference>
<proteinExistence type="predicted"/>
<keyword evidence="1" id="KW-1133">Transmembrane helix</keyword>
<dbReference type="Gene3D" id="3.40.50.620">
    <property type="entry name" value="HUPs"/>
    <property type="match status" value="1"/>
</dbReference>
<dbReference type="Proteomes" id="UP000473699">
    <property type="component" value="Unassembled WGS sequence"/>
</dbReference>
<dbReference type="Pfam" id="PF02698">
    <property type="entry name" value="DUF218"/>
    <property type="match status" value="1"/>
</dbReference>
<dbReference type="PANTHER" id="PTHR30336">
    <property type="entry name" value="INNER MEMBRANE PROTEIN, PROBABLE PERMEASE"/>
    <property type="match status" value="1"/>
</dbReference>
<dbReference type="InterPro" id="IPR051599">
    <property type="entry name" value="Cell_Envelope_Assoc"/>
</dbReference>